<dbReference type="AlphaFoldDB" id="A0A2J6R731"/>
<dbReference type="InterPro" id="IPR010730">
    <property type="entry name" value="HET"/>
</dbReference>
<feature type="domain" description="Heterokaryon incompatibility" evidence="1">
    <location>
        <begin position="40"/>
        <end position="169"/>
    </location>
</feature>
<keyword evidence="3" id="KW-1185">Reference proteome</keyword>
<dbReference type="PANTHER" id="PTHR24148">
    <property type="entry name" value="ANKYRIN REPEAT DOMAIN-CONTAINING PROTEIN 39 HOMOLOG-RELATED"/>
    <property type="match status" value="1"/>
</dbReference>
<sequence>YPILDRLSGTIRLLVLSQDLHPEDGRLRCRLVVSSIDAKYEALSYSWGTPDSFDLKIWVNDCHFAVRQNLYCALTALRTTGDRYLWIDALCINQDDSNEKGHQVGMMDLIYEKAEQVLVWLGCRNKNPRGFDEWVHFRPFFRLKWVAHWKQLAEIFTVPYWKRLWIVQEFGLA</sequence>
<dbReference type="STRING" id="1149755.A0A2J6R731"/>
<dbReference type="OrthoDB" id="3600004at2759"/>
<evidence type="ECO:0000313" key="2">
    <source>
        <dbReference type="EMBL" id="PMD34326.1"/>
    </source>
</evidence>
<dbReference type="EMBL" id="KZ613954">
    <property type="protein sequence ID" value="PMD34326.1"/>
    <property type="molecule type" value="Genomic_DNA"/>
</dbReference>
<organism evidence="2 3">
    <name type="scientific">Hyaloscypha variabilis (strain UAMH 11265 / GT02V1 / F)</name>
    <name type="common">Meliniomyces variabilis</name>
    <dbReference type="NCBI Taxonomy" id="1149755"/>
    <lineage>
        <taxon>Eukaryota</taxon>
        <taxon>Fungi</taxon>
        <taxon>Dikarya</taxon>
        <taxon>Ascomycota</taxon>
        <taxon>Pezizomycotina</taxon>
        <taxon>Leotiomycetes</taxon>
        <taxon>Helotiales</taxon>
        <taxon>Hyaloscyphaceae</taxon>
        <taxon>Hyaloscypha</taxon>
        <taxon>Hyaloscypha variabilis</taxon>
    </lineage>
</organism>
<evidence type="ECO:0000313" key="3">
    <source>
        <dbReference type="Proteomes" id="UP000235786"/>
    </source>
</evidence>
<proteinExistence type="predicted"/>
<protein>
    <submittedName>
        <fullName evidence="2">HET-domain-containing protein</fullName>
    </submittedName>
</protein>
<gene>
    <name evidence="2" type="ORF">L207DRAFT_387353</name>
</gene>
<dbReference type="PANTHER" id="PTHR24148:SF64">
    <property type="entry name" value="HETEROKARYON INCOMPATIBILITY DOMAIN-CONTAINING PROTEIN"/>
    <property type="match status" value="1"/>
</dbReference>
<accession>A0A2J6R731</accession>
<dbReference type="InterPro" id="IPR052895">
    <property type="entry name" value="HetReg/Transcr_Mod"/>
</dbReference>
<name>A0A2J6R731_HYAVF</name>
<feature type="non-terminal residue" evidence="2">
    <location>
        <position position="1"/>
    </location>
</feature>
<feature type="non-terminal residue" evidence="2">
    <location>
        <position position="173"/>
    </location>
</feature>
<dbReference type="Pfam" id="PF06985">
    <property type="entry name" value="HET"/>
    <property type="match status" value="1"/>
</dbReference>
<reference evidence="2 3" key="1">
    <citation type="submission" date="2016-04" db="EMBL/GenBank/DDBJ databases">
        <title>A degradative enzymes factory behind the ericoid mycorrhizal symbiosis.</title>
        <authorList>
            <consortium name="DOE Joint Genome Institute"/>
            <person name="Martino E."/>
            <person name="Morin E."/>
            <person name="Grelet G."/>
            <person name="Kuo A."/>
            <person name="Kohler A."/>
            <person name="Daghino S."/>
            <person name="Barry K."/>
            <person name="Choi C."/>
            <person name="Cichocki N."/>
            <person name="Clum A."/>
            <person name="Copeland A."/>
            <person name="Hainaut M."/>
            <person name="Haridas S."/>
            <person name="Labutti K."/>
            <person name="Lindquist E."/>
            <person name="Lipzen A."/>
            <person name="Khouja H.-R."/>
            <person name="Murat C."/>
            <person name="Ohm R."/>
            <person name="Olson A."/>
            <person name="Spatafora J."/>
            <person name="Veneault-Fourrey C."/>
            <person name="Henrissat B."/>
            <person name="Grigoriev I."/>
            <person name="Martin F."/>
            <person name="Perotto S."/>
        </authorList>
    </citation>
    <scope>NUCLEOTIDE SEQUENCE [LARGE SCALE GENOMIC DNA]</scope>
    <source>
        <strain evidence="2 3">F</strain>
    </source>
</reference>
<evidence type="ECO:0000259" key="1">
    <source>
        <dbReference type="Pfam" id="PF06985"/>
    </source>
</evidence>
<dbReference type="Proteomes" id="UP000235786">
    <property type="component" value="Unassembled WGS sequence"/>
</dbReference>